<comment type="caution">
    <text evidence="1">The sequence shown here is derived from an EMBL/GenBank/DDBJ whole genome shotgun (WGS) entry which is preliminary data.</text>
</comment>
<evidence type="ECO:0000313" key="2">
    <source>
        <dbReference type="Proteomes" id="UP000626109"/>
    </source>
</evidence>
<dbReference type="Proteomes" id="UP000626109">
    <property type="component" value="Unassembled WGS sequence"/>
</dbReference>
<dbReference type="AlphaFoldDB" id="A0A813KT23"/>
<reference evidence="1" key="1">
    <citation type="submission" date="2021-02" db="EMBL/GenBank/DDBJ databases">
        <authorList>
            <person name="Dougan E. K."/>
            <person name="Rhodes N."/>
            <person name="Thang M."/>
            <person name="Chan C."/>
        </authorList>
    </citation>
    <scope>NUCLEOTIDE SEQUENCE</scope>
</reference>
<protein>
    <submittedName>
        <fullName evidence="1">Uncharacterized protein</fullName>
    </submittedName>
</protein>
<dbReference type="EMBL" id="CAJNNW010031745">
    <property type="protein sequence ID" value="CAE8708776.1"/>
    <property type="molecule type" value="Genomic_DNA"/>
</dbReference>
<proteinExistence type="predicted"/>
<evidence type="ECO:0000313" key="1">
    <source>
        <dbReference type="EMBL" id="CAE8708776.1"/>
    </source>
</evidence>
<sequence length="225" mass="24808">MQRRQEEHDGVSKAKQVLGEVLSALNLSRVLRAAPHPDGDLAREATRATGGFELRWPVGSYDVDWAHPYLRIGVLLLPPKAFVQGPEEAGDQPREEAGAALLLAPSRLRVHHLLQAHSWRLVLLRAAVIDTALVPYSQDPQLFNQQLQARASRANAVHMLEEKSMLRKLRHLQAASGEDAQAAEKFAEGLVSQLERQLDVIFPGAVLPRSTWSDQPDLADAPPKG</sequence>
<organism evidence="1 2">
    <name type="scientific">Polarella glacialis</name>
    <name type="common">Dinoflagellate</name>
    <dbReference type="NCBI Taxonomy" id="89957"/>
    <lineage>
        <taxon>Eukaryota</taxon>
        <taxon>Sar</taxon>
        <taxon>Alveolata</taxon>
        <taxon>Dinophyceae</taxon>
        <taxon>Suessiales</taxon>
        <taxon>Suessiaceae</taxon>
        <taxon>Polarella</taxon>
    </lineage>
</organism>
<accession>A0A813KT23</accession>
<name>A0A813KT23_POLGL</name>
<feature type="non-terminal residue" evidence="1">
    <location>
        <position position="225"/>
    </location>
</feature>
<gene>
    <name evidence="1" type="ORF">PGLA2088_LOCUS35090</name>
</gene>